<dbReference type="PANTHER" id="PTHR42834">
    <property type="entry name" value="ENDONUCLEASE/EXONUCLEASE/PHOSPHATASE FAMILY PROTEIN (AFU_ORTHOLOGUE AFUA_3G09210)"/>
    <property type="match status" value="1"/>
</dbReference>
<evidence type="ECO:0000313" key="3">
    <source>
        <dbReference type="Proteomes" id="UP001500506"/>
    </source>
</evidence>
<dbReference type="Pfam" id="PF19580">
    <property type="entry name" value="Exo_endo_phos_3"/>
    <property type="match status" value="1"/>
</dbReference>
<evidence type="ECO:0000313" key="2">
    <source>
        <dbReference type="EMBL" id="GAA1760880.1"/>
    </source>
</evidence>
<proteinExistence type="predicted"/>
<gene>
    <name evidence="2" type="ORF">GCM10009747_19970</name>
</gene>
<comment type="caution">
    <text evidence="2">The sequence shown here is derived from an EMBL/GenBank/DDBJ whole genome shotgun (WGS) entry which is preliminary data.</text>
</comment>
<dbReference type="EMBL" id="BAAANH010000004">
    <property type="protein sequence ID" value="GAA1760880.1"/>
    <property type="molecule type" value="Genomic_DNA"/>
</dbReference>
<keyword evidence="3" id="KW-1185">Reference proteome</keyword>
<evidence type="ECO:0000259" key="1">
    <source>
        <dbReference type="Pfam" id="PF19580"/>
    </source>
</evidence>
<dbReference type="InterPro" id="IPR036691">
    <property type="entry name" value="Endo/exonu/phosph_ase_sf"/>
</dbReference>
<organism evidence="2 3">
    <name type="scientific">Agromyces humatus</name>
    <dbReference type="NCBI Taxonomy" id="279573"/>
    <lineage>
        <taxon>Bacteria</taxon>
        <taxon>Bacillati</taxon>
        <taxon>Actinomycetota</taxon>
        <taxon>Actinomycetes</taxon>
        <taxon>Micrococcales</taxon>
        <taxon>Microbacteriaceae</taxon>
        <taxon>Agromyces</taxon>
    </lineage>
</organism>
<protein>
    <recommendedName>
        <fullName evidence="1">Endonuclease/exonuclease/phosphatase domain-containing protein</fullName>
    </recommendedName>
</protein>
<dbReference type="PANTHER" id="PTHR42834:SF1">
    <property type="entry name" value="ENDONUCLEASE_EXONUCLEASE_PHOSPHATASE FAMILY PROTEIN (AFU_ORTHOLOGUE AFUA_3G09210)"/>
    <property type="match status" value="1"/>
</dbReference>
<feature type="domain" description="Endonuclease/exonuclease/phosphatase" evidence="1">
    <location>
        <begin position="95"/>
        <end position="346"/>
    </location>
</feature>
<dbReference type="InterPro" id="IPR005135">
    <property type="entry name" value="Endo/exonuclease/phosphatase"/>
</dbReference>
<name>A0ABP4WRC6_9MICO</name>
<dbReference type="Gene3D" id="3.60.10.10">
    <property type="entry name" value="Endonuclease/exonuclease/phosphatase"/>
    <property type="match status" value="1"/>
</dbReference>
<dbReference type="Proteomes" id="UP001500506">
    <property type="component" value="Unassembled WGS sequence"/>
</dbReference>
<accession>A0ABP4WRC6</accession>
<dbReference type="SUPFAM" id="SSF56219">
    <property type="entry name" value="DNase I-like"/>
    <property type="match status" value="1"/>
</dbReference>
<sequence>MVQHTIRIAAYNVENLFSRPRAMNQPVGVAAAVLRAHARVNELFDQEVYTPEVKAEILVLLKELKLLRDDGDVTRTSTFAILRRIRGRLLRRPQNDPDGSQVTVVASGRGAWTGWVDLIKDRIEEKAIANTARVIREVAADIVGVVEAEDRLTLARFTDSLLLNPVDAEPLYPHVMVIDGNDPRGIDVGVIATKAYPLSMMRSHIDDGPFGDRVFSRDCPEYWFTFPAGSALAGQQLVVLVNHFKSKFGGNNPASIARRKRQAKRVADIYDELRAAGVEHVVVLGDLNDTPDSEALQPLLADTDLKDLALVQPFDDGDPDEDRPGTFGNGTKSNKIDYLLLSPGLFTRATNAGIFRMGVWGGINGTLFPHFDTIEADHEAASDHAAIYVDINLDE</sequence>
<reference evidence="3" key="1">
    <citation type="journal article" date="2019" name="Int. J. Syst. Evol. Microbiol.">
        <title>The Global Catalogue of Microorganisms (GCM) 10K type strain sequencing project: providing services to taxonomists for standard genome sequencing and annotation.</title>
        <authorList>
            <consortium name="The Broad Institute Genomics Platform"/>
            <consortium name="The Broad Institute Genome Sequencing Center for Infectious Disease"/>
            <person name="Wu L."/>
            <person name="Ma J."/>
        </authorList>
    </citation>
    <scope>NUCLEOTIDE SEQUENCE [LARGE SCALE GENOMIC DNA]</scope>
    <source>
        <strain evidence="3">JCM 14319</strain>
    </source>
</reference>